<dbReference type="GO" id="GO:0016491">
    <property type="term" value="F:oxidoreductase activity"/>
    <property type="evidence" value="ECO:0007669"/>
    <property type="project" value="InterPro"/>
</dbReference>
<keyword evidence="1" id="KW-0472">Membrane</keyword>
<reference evidence="3" key="1">
    <citation type="submission" date="2023-03" db="EMBL/GenBank/DDBJ databases">
        <title>Massive genome expansion in bonnet fungi (Mycena s.s.) driven by repeated elements and novel gene families across ecological guilds.</title>
        <authorList>
            <consortium name="Lawrence Berkeley National Laboratory"/>
            <person name="Harder C.B."/>
            <person name="Miyauchi S."/>
            <person name="Viragh M."/>
            <person name="Kuo A."/>
            <person name="Thoen E."/>
            <person name="Andreopoulos B."/>
            <person name="Lu D."/>
            <person name="Skrede I."/>
            <person name="Drula E."/>
            <person name="Henrissat B."/>
            <person name="Morin E."/>
            <person name="Kohler A."/>
            <person name="Barry K."/>
            <person name="LaButti K."/>
            <person name="Morin E."/>
            <person name="Salamov A."/>
            <person name="Lipzen A."/>
            <person name="Mereny Z."/>
            <person name="Hegedus B."/>
            <person name="Baldrian P."/>
            <person name="Stursova M."/>
            <person name="Weitz H."/>
            <person name="Taylor A."/>
            <person name="Grigoriev I.V."/>
            <person name="Nagy L.G."/>
            <person name="Martin F."/>
            <person name="Kauserud H."/>
        </authorList>
    </citation>
    <scope>NUCLEOTIDE SEQUENCE</scope>
    <source>
        <strain evidence="3">CBHHK002</strain>
    </source>
</reference>
<dbReference type="SUPFAM" id="SSF56176">
    <property type="entry name" value="FAD-binding/transporter-associated domain-like"/>
    <property type="match status" value="1"/>
</dbReference>
<evidence type="ECO:0000313" key="3">
    <source>
        <dbReference type="EMBL" id="KAJ7348460.1"/>
    </source>
</evidence>
<dbReference type="InterPro" id="IPR016169">
    <property type="entry name" value="FAD-bd_PCMH_sub2"/>
</dbReference>
<dbReference type="GO" id="GO:0005506">
    <property type="term" value="F:iron ion binding"/>
    <property type="evidence" value="ECO:0007669"/>
    <property type="project" value="InterPro"/>
</dbReference>
<accession>A0AAD7ERI5</accession>
<dbReference type="InterPro" id="IPR016208">
    <property type="entry name" value="Ald_Oxase/xanthine_DH-like"/>
</dbReference>
<organism evidence="3 4">
    <name type="scientific">Mycena albidolilacea</name>
    <dbReference type="NCBI Taxonomy" id="1033008"/>
    <lineage>
        <taxon>Eukaryota</taxon>
        <taxon>Fungi</taxon>
        <taxon>Dikarya</taxon>
        <taxon>Basidiomycota</taxon>
        <taxon>Agaricomycotina</taxon>
        <taxon>Agaricomycetes</taxon>
        <taxon>Agaricomycetidae</taxon>
        <taxon>Agaricales</taxon>
        <taxon>Marasmiineae</taxon>
        <taxon>Mycenaceae</taxon>
        <taxon>Mycena</taxon>
    </lineage>
</organism>
<dbReference type="GO" id="GO:0071949">
    <property type="term" value="F:FAD binding"/>
    <property type="evidence" value="ECO:0007669"/>
    <property type="project" value="InterPro"/>
</dbReference>
<dbReference type="Proteomes" id="UP001218218">
    <property type="component" value="Unassembled WGS sequence"/>
</dbReference>
<evidence type="ECO:0000259" key="2">
    <source>
        <dbReference type="PROSITE" id="PS51387"/>
    </source>
</evidence>
<dbReference type="Gene3D" id="3.30.465.10">
    <property type="match status" value="1"/>
</dbReference>
<evidence type="ECO:0000256" key="1">
    <source>
        <dbReference type="SAM" id="Phobius"/>
    </source>
</evidence>
<dbReference type="PROSITE" id="PS51387">
    <property type="entry name" value="FAD_PCMH"/>
    <property type="match status" value="1"/>
</dbReference>
<name>A0AAD7ERI5_9AGAR</name>
<dbReference type="InterPro" id="IPR036318">
    <property type="entry name" value="FAD-bd_PCMH-like_sf"/>
</dbReference>
<dbReference type="AlphaFoldDB" id="A0AAD7ERI5"/>
<keyword evidence="1" id="KW-1133">Transmembrane helix</keyword>
<comment type="caution">
    <text evidence="3">The sequence shown here is derived from an EMBL/GenBank/DDBJ whole genome shotgun (WGS) entry which is preliminary data.</text>
</comment>
<sequence>MSVEGVDTTVSAQYTLLPADQQQHSPVSAEEKNKKYEEMILSRWPYILIGVGLIIGLIVWRCCCRITDHESEMLSDARGTPVVAIVWQVRERDVIEQALQGVHIDFGLCQAKAQWQDTIGCMVTNTRPSRRKCVTFPMLDKWRLGLNAAGLNLTKLDHVRTSVVPKASRLKHWAHPLWLLGMLLCMSLFSLSSTDTPILKLTHMSRYASDQHRSLCEIKLQHNGDHGAAAKNLTNEVVPAGISQNTAQENTTVIQAAQPANTSILMWDSECAPKDFLPGTALEIEREPMWFLYSRCTMYKPILDAAKTFVGEYTRKLTSSDHVVPINLEAANLDHGDCCSNPGNPGKCLLVQFPWFSLQPYKVGTELIFLPILTKQVLSPLKFGSASRQWLHPTTLSELLAIKAQYLDAKLVGGSAEIQIEVKSKPQHIPSQSSSRTLRNCTVCSHRLPRTILKSPASDSLTSPIEAVWTQLQYFAGLQIRNVTSVGGNITTASPISDLNPVWAASNVIGNGSRKTPVRASFG</sequence>
<dbReference type="PANTHER" id="PTHR45444:SF3">
    <property type="entry name" value="XANTHINE DEHYDROGENASE"/>
    <property type="match status" value="1"/>
</dbReference>
<feature type="transmembrane region" description="Helical" evidence="1">
    <location>
        <begin position="44"/>
        <end position="63"/>
    </location>
</feature>
<keyword evidence="1" id="KW-0812">Transmembrane</keyword>
<dbReference type="EMBL" id="JARIHO010000017">
    <property type="protein sequence ID" value="KAJ7348460.1"/>
    <property type="molecule type" value="Genomic_DNA"/>
</dbReference>
<dbReference type="InterPro" id="IPR016167">
    <property type="entry name" value="FAD-bd_PCMH_sub1"/>
</dbReference>
<protein>
    <recommendedName>
        <fullName evidence="2">FAD-binding PCMH-type domain-containing protein</fullName>
    </recommendedName>
</protein>
<gene>
    <name evidence="3" type="ORF">DFH08DRAFT_1000310</name>
</gene>
<keyword evidence="4" id="KW-1185">Reference proteome</keyword>
<feature type="transmembrane region" description="Helical" evidence="1">
    <location>
        <begin position="173"/>
        <end position="191"/>
    </location>
</feature>
<feature type="domain" description="FAD-binding PCMH-type" evidence="2">
    <location>
        <begin position="383"/>
        <end position="523"/>
    </location>
</feature>
<dbReference type="InterPro" id="IPR016166">
    <property type="entry name" value="FAD-bd_PCMH"/>
</dbReference>
<dbReference type="Gene3D" id="3.30.43.10">
    <property type="entry name" value="Uridine Diphospho-n-acetylenolpyruvylglucosamine Reductase, domain 2"/>
    <property type="match status" value="1"/>
</dbReference>
<dbReference type="InterPro" id="IPR002346">
    <property type="entry name" value="Mopterin_DH_FAD-bd"/>
</dbReference>
<evidence type="ECO:0000313" key="4">
    <source>
        <dbReference type="Proteomes" id="UP001218218"/>
    </source>
</evidence>
<dbReference type="Pfam" id="PF00941">
    <property type="entry name" value="FAD_binding_5"/>
    <property type="match status" value="1"/>
</dbReference>
<proteinExistence type="predicted"/>
<dbReference type="PANTHER" id="PTHR45444">
    <property type="entry name" value="XANTHINE DEHYDROGENASE"/>
    <property type="match status" value="1"/>
</dbReference>